<dbReference type="Proteomes" id="UP000594603">
    <property type="component" value="Chromosome"/>
</dbReference>
<name>A0ACD1BDK6_9CLOT</name>
<reference evidence="1" key="1">
    <citation type="submission" date="2020-04" db="EMBL/GenBank/DDBJ databases">
        <title>A novel bacterium ('Candidatus Sarcina troglodytae' sp. nov.) linked to a protracted, uniformly lethal epizootic among sanctuary western chimpanzees (Pan troglodytes verus) in Sierra Leone.</title>
        <authorList>
            <person name="Owens L.A."/>
            <person name="Colitti B."/>
            <person name="Hirji I."/>
            <person name="Pizaro A."/>
            <person name="Jaffe J.E."/>
            <person name="Moittie S."/>
            <person name="Bishop-Lilly K.A."/>
            <person name="Estrella L.A."/>
            <person name="Voegtly L.J."/>
            <person name="Kuhn J.H."/>
            <person name="Suen G."/>
            <person name="Deblois C.L."/>
            <person name="Dunn C."/>
            <person name="Juan-Salles C."/>
            <person name="Goldberg T.L."/>
        </authorList>
    </citation>
    <scope>NUCLEOTIDE SEQUENCE</scope>
    <source>
        <strain evidence="1">JB2</strain>
    </source>
</reference>
<evidence type="ECO:0000313" key="2">
    <source>
        <dbReference type="Proteomes" id="UP000594603"/>
    </source>
</evidence>
<protein>
    <submittedName>
        <fullName evidence="1">Homoserine dehydrogenase</fullName>
    </submittedName>
</protein>
<keyword evidence="2" id="KW-1185">Reference proteome</keyword>
<accession>A0ACD1BDK6</accession>
<gene>
    <name evidence="1" type="ORF">HH195_05820</name>
</gene>
<sequence length="430" mass="47987">MKQVKIALLGLGNVGSGVWKILNFNKSEIFKHCGFEIEIKKILVNDINKKRYLDIPDGILTNNFCDILNDDSIEIVIEVMGGAYPALDYMIEAMKKKKHIVTANKLCIALHGDRLFETALKEKVFLYYEASVGGGIPIIKQINESLTANKIEKIVGIVNGTTNYILSNMTESNMSFDKALCLAKENGFAEFDPTDDIEGFDAAYKLSIMSSLSFEAPVHPNNILREGISNIRIKDINYAKKFGYVIKLLAIGTLKNNSIEVRVHPAFVPKNHPFASVKDSFNAVYLKGNAVGDLTIYGKGAGDLPTGSAIVSDLLSILRNNLNYCGINQARNLNNKYDILPSDEIESEYYIRLNVKDKPGIIGDIGTLLGENNISISLVTQDIQTKHQVDLIFLTQKCKEKSIKNFKEKINNYKNLNKLENIIRIENLNN</sequence>
<evidence type="ECO:0000313" key="1">
    <source>
        <dbReference type="EMBL" id="QPJ85459.1"/>
    </source>
</evidence>
<dbReference type="EMBL" id="CP051754">
    <property type="protein sequence ID" value="QPJ85459.1"/>
    <property type="molecule type" value="Genomic_DNA"/>
</dbReference>
<proteinExistence type="predicted"/>
<organism evidence="1 2">
    <name type="scientific">Candidatus Sarcina troglodytae</name>
    <dbReference type="NCBI Taxonomy" id="2726954"/>
    <lineage>
        <taxon>Bacteria</taxon>
        <taxon>Bacillati</taxon>
        <taxon>Bacillota</taxon>
        <taxon>Clostridia</taxon>
        <taxon>Eubacteriales</taxon>
        <taxon>Clostridiaceae</taxon>
        <taxon>Sarcina</taxon>
    </lineage>
</organism>